<protein>
    <submittedName>
        <fullName evidence="2">Uncharacterized protein</fullName>
    </submittedName>
</protein>
<evidence type="ECO:0000313" key="3">
    <source>
        <dbReference type="Proteomes" id="UP000410492"/>
    </source>
</evidence>
<feature type="compositionally biased region" description="Basic and acidic residues" evidence="1">
    <location>
        <begin position="338"/>
        <end position="350"/>
    </location>
</feature>
<dbReference type="Proteomes" id="UP000410492">
    <property type="component" value="Unassembled WGS sequence"/>
</dbReference>
<feature type="compositionally biased region" description="Basic and acidic residues" evidence="1">
    <location>
        <begin position="15"/>
        <end position="24"/>
    </location>
</feature>
<feature type="compositionally biased region" description="Polar residues" evidence="1">
    <location>
        <begin position="35"/>
        <end position="48"/>
    </location>
</feature>
<keyword evidence="3" id="KW-1185">Reference proteome</keyword>
<feature type="compositionally biased region" description="Basic and acidic residues" evidence="1">
    <location>
        <begin position="308"/>
        <end position="331"/>
    </location>
</feature>
<feature type="compositionally biased region" description="Basic and acidic residues" evidence="1">
    <location>
        <begin position="107"/>
        <end position="124"/>
    </location>
</feature>
<dbReference type="AlphaFoldDB" id="A0A653CH57"/>
<feature type="compositionally biased region" description="Basic and acidic residues" evidence="1">
    <location>
        <begin position="85"/>
        <end position="99"/>
    </location>
</feature>
<feature type="region of interest" description="Disordered" evidence="1">
    <location>
        <begin position="251"/>
        <end position="359"/>
    </location>
</feature>
<evidence type="ECO:0000313" key="2">
    <source>
        <dbReference type="EMBL" id="VEN47252.1"/>
    </source>
</evidence>
<name>A0A653CH57_CALMS</name>
<feature type="compositionally biased region" description="Basic and acidic residues" evidence="1">
    <location>
        <begin position="49"/>
        <end position="61"/>
    </location>
</feature>
<organism evidence="2 3">
    <name type="scientific">Callosobruchus maculatus</name>
    <name type="common">Southern cowpea weevil</name>
    <name type="synonym">Pulse bruchid</name>
    <dbReference type="NCBI Taxonomy" id="64391"/>
    <lineage>
        <taxon>Eukaryota</taxon>
        <taxon>Metazoa</taxon>
        <taxon>Ecdysozoa</taxon>
        <taxon>Arthropoda</taxon>
        <taxon>Hexapoda</taxon>
        <taxon>Insecta</taxon>
        <taxon>Pterygota</taxon>
        <taxon>Neoptera</taxon>
        <taxon>Endopterygota</taxon>
        <taxon>Coleoptera</taxon>
        <taxon>Polyphaga</taxon>
        <taxon>Cucujiformia</taxon>
        <taxon>Chrysomeloidea</taxon>
        <taxon>Chrysomelidae</taxon>
        <taxon>Bruchinae</taxon>
        <taxon>Bruchini</taxon>
        <taxon>Callosobruchus</taxon>
    </lineage>
</organism>
<proteinExistence type="predicted"/>
<feature type="compositionally biased region" description="Basic and acidic residues" evidence="1">
    <location>
        <begin position="251"/>
        <end position="286"/>
    </location>
</feature>
<accession>A0A653CH57</accession>
<feature type="region of interest" description="Disordered" evidence="1">
    <location>
        <begin position="1"/>
        <end position="178"/>
    </location>
</feature>
<sequence length="532" mass="59950">MKKHVETKAQSTENCEQKNQKETEQACGANKQLPPKNNKSPGKSGESNQQREQKLSAEKPVQKKHHSKSKGEESRLPHKPSAADGRTRHEKTNDKELRSRNISTGRGDLEAGKEKGNELKDKTTSVDIRNKKRSRSRSNSLDKSVGQENEGGKNKKLRTKEEKANLERNNISSKDMNTNYQISESDIVERRLRRLRSQSVTVDESCTTNKCESVTEKNEACVQENQNAILEKGGDTVRKAASEELELLADPKVDIELKGVSSERKPSKIERQKVISPRKSQDKTELKTTFNRTRNNTRERKSSRKSSSKADNDNQKKKRSAEKVTQKDDSKRLKKSSKHDSKNEETKPADTKSSLVPERLSIKHKLEMFKFTTAKPEATGSNCQEQYKQNTEMLENQTKEGTVDFIKHNAADIAAVNVQLSEPEATGSNCQEEEYKQNTEILENRSEEGTVDFIKHNAADIAAVNVQLSEPEATGSNCQEEEYKQNTEILENRSEEGTVDFIKHNAADITAVNVQLSKPEATGSNCQEEEYC</sequence>
<dbReference type="EMBL" id="CAACVG010007827">
    <property type="protein sequence ID" value="VEN47252.1"/>
    <property type="molecule type" value="Genomic_DNA"/>
</dbReference>
<reference evidence="2 3" key="1">
    <citation type="submission" date="2019-01" db="EMBL/GenBank/DDBJ databases">
        <authorList>
            <person name="Sayadi A."/>
        </authorList>
    </citation>
    <scope>NUCLEOTIDE SEQUENCE [LARGE SCALE GENOMIC DNA]</scope>
</reference>
<gene>
    <name evidence="2" type="ORF">CALMAC_LOCUS9078</name>
</gene>
<feature type="compositionally biased region" description="Polar residues" evidence="1">
    <location>
        <begin position="167"/>
        <end position="178"/>
    </location>
</feature>
<evidence type="ECO:0000256" key="1">
    <source>
        <dbReference type="SAM" id="MobiDB-lite"/>
    </source>
</evidence>